<keyword evidence="6" id="KW-1185">Reference proteome</keyword>
<dbReference type="Gene3D" id="3.30.1520.10">
    <property type="entry name" value="Phox-like domain"/>
    <property type="match status" value="1"/>
</dbReference>
<dbReference type="SMART" id="SM00397">
    <property type="entry name" value="t_SNARE"/>
    <property type="match status" value="1"/>
</dbReference>
<evidence type="ECO:0008006" key="7">
    <source>
        <dbReference type="Google" id="ProtNLM"/>
    </source>
</evidence>
<keyword evidence="1" id="KW-0175">Coiled coil</keyword>
<dbReference type="SUPFAM" id="SSF64268">
    <property type="entry name" value="PX domain"/>
    <property type="match status" value="1"/>
</dbReference>
<dbReference type="Pfam" id="PF00787">
    <property type="entry name" value="PX"/>
    <property type="match status" value="1"/>
</dbReference>
<dbReference type="SUPFAM" id="SSF58038">
    <property type="entry name" value="SNARE fusion complex"/>
    <property type="match status" value="1"/>
</dbReference>
<dbReference type="InterPro" id="IPR001683">
    <property type="entry name" value="PX_dom"/>
</dbReference>
<reference evidence="6" key="1">
    <citation type="submission" date="2023-07" db="EMBL/GenBank/DDBJ databases">
        <title>A draft genome of Kazachstania heterogenica Y-27499.</title>
        <authorList>
            <person name="Donic C."/>
            <person name="Kralova J.S."/>
            <person name="Fidel L."/>
            <person name="Ben-Dor S."/>
            <person name="Jung S."/>
        </authorList>
    </citation>
    <scope>NUCLEOTIDE SEQUENCE [LARGE SCALE GENOMIC DNA]</scope>
    <source>
        <strain evidence="6">Y27499</strain>
    </source>
</reference>
<dbReference type="InterPro" id="IPR000727">
    <property type="entry name" value="T_SNARE_dom"/>
</dbReference>
<dbReference type="CDD" id="cd15858">
    <property type="entry name" value="SNARE_VAM7"/>
    <property type="match status" value="1"/>
</dbReference>
<feature type="domain" description="T-SNARE coiled-coil homology" evidence="3">
    <location>
        <begin position="313"/>
        <end position="375"/>
    </location>
</feature>
<evidence type="ECO:0000313" key="5">
    <source>
        <dbReference type="EMBL" id="KAK5781345.1"/>
    </source>
</evidence>
<protein>
    <recommendedName>
        <fullName evidence="7">t-SNARE coiled-coil homology domain-containing protein</fullName>
    </recommendedName>
</protein>
<dbReference type="Proteomes" id="UP001306508">
    <property type="component" value="Unassembled WGS sequence"/>
</dbReference>
<dbReference type="AlphaFoldDB" id="A0AAN7WNK2"/>
<dbReference type="PROSITE" id="PS50192">
    <property type="entry name" value="T_SNARE"/>
    <property type="match status" value="1"/>
</dbReference>
<evidence type="ECO:0000313" key="6">
    <source>
        <dbReference type="Proteomes" id="UP001306508"/>
    </source>
</evidence>
<organism evidence="5 6">
    <name type="scientific">Arxiozyma heterogenica</name>
    <dbReference type="NCBI Taxonomy" id="278026"/>
    <lineage>
        <taxon>Eukaryota</taxon>
        <taxon>Fungi</taxon>
        <taxon>Dikarya</taxon>
        <taxon>Ascomycota</taxon>
        <taxon>Saccharomycotina</taxon>
        <taxon>Saccharomycetes</taxon>
        <taxon>Saccharomycetales</taxon>
        <taxon>Saccharomycetaceae</taxon>
        <taxon>Arxiozyma</taxon>
    </lineage>
</organism>
<comment type="caution">
    <text evidence="5">The sequence shown here is derived from an EMBL/GenBank/DDBJ whole genome shotgun (WGS) entry which is preliminary data.</text>
</comment>
<dbReference type="InterPro" id="IPR036871">
    <property type="entry name" value="PX_dom_sf"/>
</dbReference>
<feature type="domain" description="PX" evidence="4">
    <location>
        <begin position="1"/>
        <end position="150"/>
    </location>
</feature>
<proteinExistence type="predicted"/>
<dbReference type="GO" id="GO:0035091">
    <property type="term" value="F:phosphatidylinositol binding"/>
    <property type="evidence" value="ECO:0007669"/>
    <property type="project" value="InterPro"/>
</dbReference>
<name>A0AAN7WNK2_9SACH</name>
<evidence type="ECO:0000256" key="1">
    <source>
        <dbReference type="SAM" id="Coils"/>
    </source>
</evidence>
<accession>A0AAN7WNK2</accession>
<feature type="region of interest" description="Disordered" evidence="2">
    <location>
        <begin position="269"/>
        <end position="300"/>
    </location>
</feature>
<sequence>MNNVIEVKIDVTNVKWVDNSYIQYQFHVRVVVGTDYNNIKWETILNKRYSDFVKLEKDMLSELKTKKCPFDLPKKKYSIWGKYYPFSNNDSTNDTADHDGIEKYDDDETIRERKSKLAKYLYDILNNTFDRKWRDSKSMAKFLGLKDGISDWSALLNGLRSGTNKNEYGADFSSNNEDSWLIQFRDCKNDLLQCRNLSQYRNHSGDTSSDTNGTFLNSLMKLRLKVNNLQTDLSQSSNKGKNIDQDELVRRQNLLKMLKHDITELSSNSSIKPSFERNTTNLMKPISNGNRRRFGETSETEKLNDRELYTNNRIVLQKQNQNLEQLHDIIQKQKVLSLAMNEELQQQNELLDDFSNDVDRVYGKIRNTNEKASKVNR</sequence>
<dbReference type="EMBL" id="JAWIZZ010000036">
    <property type="protein sequence ID" value="KAK5781345.1"/>
    <property type="molecule type" value="Genomic_DNA"/>
</dbReference>
<evidence type="ECO:0000259" key="4">
    <source>
        <dbReference type="PROSITE" id="PS50195"/>
    </source>
</evidence>
<evidence type="ECO:0000259" key="3">
    <source>
        <dbReference type="PROSITE" id="PS50192"/>
    </source>
</evidence>
<dbReference type="PROSITE" id="PS50195">
    <property type="entry name" value="PX"/>
    <property type="match status" value="1"/>
</dbReference>
<feature type="compositionally biased region" description="Polar residues" evidence="2">
    <location>
        <begin position="269"/>
        <end position="282"/>
    </location>
</feature>
<evidence type="ECO:0000256" key="2">
    <source>
        <dbReference type="SAM" id="MobiDB-lite"/>
    </source>
</evidence>
<dbReference type="Gene3D" id="1.20.5.110">
    <property type="match status" value="1"/>
</dbReference>
<gene>
    <name evidence="5" type="ORF">RI543_001186</name>
</gene>
<feature type="coiled-coil region" evidence="1">
    <location>
        <begin position="306"/>
        <end position="336"/>
    </location>
</feature>